<evidence type="ECO:0000256" key="4">
    <source>
        <dbReference type="ARBA" id="ARBA00022692"/>
    </source>
</evidence>
<dbReference type="AlphaFoldDB" id="A0A8J6EIU7"/>
<evidence type="ECO:0000256" key="9">
    <source>
        <dbReference type="ARBA" id="ARBA00047186"/>
    </source>
</evidence>
<comment type="subcellular location">
    <subcellularLocation>
        <location evidence="1">Endomembrane system</location>
        <topology evidence="1">Multi-pass membrane protein</topology>
    </subcellularLocation>
    <subcellularLocation>
        <location evidence="14">Endoplasmic reticulum membrane</location>
    </subcellularLocation>
</comment>
<comment type="catalytic activity">
    <reaction evidence="13 14">
        <text>a di-trans,poly-cis-dolichal + NADP(+) = a di-trans,poly-cis-polyprenal + NADPH + H(+)</text>
        <dbReference type="Rhea" id="RHEA:80727"/>
        <dbReference type="Rhea" id="RHEA-COMP:19536"/>
        <dbReference type="Rhea" id="RHEA-COMP:19537"/>
        <dbReference type="ChEBI" id="CHEBI:15378"/>
        <dbReference type="ChEBI" id="CHEBI:57783"/>
        <dbReference type="ChEBI" id="CHEBI:58349"/>
        <dbReference type="ChEBI" id="CHEBI:231623"/>
        <dbReference type="ChEBI" id="CHEBI:231637"/>
        <dbReference type="EC" id="1.3.1.94"/>
    </reaction>
    <physiologicalReaction direction="right-to-left" evidence="13 14">
        <dbReference type="Rhea" id="RHEA:80729"/>
    </physiologicalReaction>
</comment>
<evidence type="ECO:0000256" key="10">
    <source>
        <dbReference type="ARBA" id="ARBA00048095"/>
    </source>
</evidence>
<evidence type="ECO:0000259" key="15">
    <source>
        <dbReference type="Pfam" id="PF02544"/>
    </source>
</evidence>
<dbReference type="EC" id="1.3.1.94" evidence="3 14"/>
<keyword evidence="17" id="KW-1185">Reference proteome</keyword>
<dbReference type="Proteomes" id="UP000770717">
    <property type="component" value="Unassembled WGS sequence"/>
</dbReference>
<sequence>MVLLPGAGLSLVAGIFLLLDVVFLTSLFLHLLGDCTRRGSGLCGVFQDLIRFGKTKLPGRPSWMQWFDLPKRWFWQFYFLSVIWNGALLVLLVRSLLGIQLPHWVQLLFNFFHKDSEQKVSVSVPELLQQLHWYHIVGCLLYAWASLHHHRCHVILANLRKDKTGKVVTMSHVMPSGDWFEQVSCPHYFAELLIYISIALLFGLTHWTWWLLVLFVLFNQSLVAILCHEYYQQKFDSYPAHRKAFIPYVF</sequence>
<evidence type="ECO:0000256" key="7">
    <source>
        <dbReference type="ARBA" id="ARBA00045898"/>
    </source>
</evidence>
<dbReference type="PANTHER" id="PTHR14624">
    <property type="entry name" value="DFG10 PROTEIN"/>
    <property type="match status" value="1"/>
</dbReference>
<dbReference type="InterPro" id="IPR039698">
    <property type="entry name" value="Dfg10/SRD5A3"/>
</dbReference>
<dbReference type="GO" id="GO:0102389">
    <property type="term" value="F:polyprenol reductase activity"/>
    <property type="evidence" value="ECO:0007669"/>
    <property type="project" value="UniProtKB-UniRule"/>
</dbReference>
<keyword evidence="14" id="KW-0560">Oxidoreductase</keyword>
<comment type="catalytic activity">
    <reaction evidence="12">
        <text>17beta-hydroxy-5alpha-androstan-3-one + NADP(+) = testosterone + NADPH + H(+)</text>
        <dbReference type="Rhea" id="RHEA:50820"/>
        <dbReference type="ChEBI" id="CHEBI:15378"/>
        <dbReference type="ChEBI" id="CHEBI:16330"/>
        <dbReference type="ChEBI" id="CHEBI:17347"/>
        <dbReference type="ChEBI" id="CHEBI:57783"/>
        <dbReference type="ChEBI" id="CHEBI:58349"/>
        <dbReference type="EC" id="1.3.1.22"/>
    </reaction>
    <physiologicalReaction direction="right-to-left" evidence="12">
        <dbReference type="Rhea" id="RHEA:50822"/>
    </physiologicalReaction>
</comment>
<evidence type="ECO:0000256" key="2">
    <source>
        <dbReference type="ARBA" id="ARBA00012049"/>
    </source>
</evidence>
<comment type="caution">
    <text evidence="14">Lacks conserved residue(s) required for the propagation of feature annotation.</text>
</comment>
<protein>
    <recommendedName>
        <fullName evidence="9 14">Polyprenal reductase</fullName>
        <ecNumber evidence="2 14">1.3.1.22</ecNumber>
        <ecNumber evidence="3 14">1.3.1.94</ecNumber>
    </recommendedName>
</protein>
<keyword evidence="4 14" id="KW-0812">Transmembrane</keyword>
<dbReference type="GO" id="GO:0005789">
    <property type="term" value="C:endoplasmic reticulum membrane"/>
    <property type="evidence" value="ECO:0007669"/>
    <property type="project" value="UniProtKB-SubCell"/>
</dbReference>
<evidence type="ECO:0000313" key="17">
    <source>
        <dbReference type="Proteomes" id="UP000770717"/>
    </source>
</evidence>
<comment type="catalytic activity">
    <reaction evidence="11">
        <text>a 3-oxo-5alpha-steroid + NADP(+) = a 3-oxo-Delta(4)-steroid + NADPH + H(+)</text>
        <dbReference type="Rhea" id="RHEA:54384"/>
        <dbReference type="ChEBI" id="CHEBI:13601"/>
        <dbReference type="ChEBI" id="CHEBI:15378"/>
        <dbReference type="ChEBI" id="CHEBI:47909"/>
        <dbReference type="ChEBI" id="CHEBI:57783"/>
        <dbReference type="ChEBI" id="CHEBI:58349"/>
        <dbReference type="EC" id="1.3.1.22"/>
    </reaction>
    <physiologicalReaction direction="right-to-left" evidence="11">
        <dbReference type="Rhea" id="RHEA:54386"/>
    </physiologicalReaction>
</comment>
<evidence type="ECO:0000256" key="14">
    <source>
        <dbReference type="RuleBase" id="RU367081"/>
    </source>
</evidence>
<keyword evidence="14" id="KW-0256">Endoplasmic reticulum</keyword>
<feature type="transmembrane region" description="Helical" evidence="14">
    <location>
        <begin position="7"/>
        <end position="32"/>
    </location>
</feature>
<evidence type="ECO:0000256" key="6">
    <source>
        <dbReference type="ARBA" id="ARBA00023136"/>
    </source>
</evidence>
<name>A0A8J6EIU7_ELECQ</name>
<comment type="similarity">
    <text evidence="8 14">Belongs to the steroid 5-alpha reductase family. Polyprenal reductase subfamily.</text>
</comment>
<keyword evidence="14" id="KW-0521">NADP</keyword>
<comment type="catalytic activity">
    <reaction evidence="10">
        <text>androst-4-ene-3,17-dione + NADPH + H(+) = 5alpha-androstan-3,17-dione + NADP(+)</text>
        <dbReference type="Rhea" id="RHEA:50816"/>
        <dbReference type="ChEBI" id="CHEBI:15378"/>
        <dbReference type="ChEBI" id="CHEBI:15994"/>
        <dbReference type="ChEBI" id="CHEBI:16422"/>
        <dbReference type="ChEBI" id="CHEBI:57783"/>
        <dbReference type="ChEBI" id="CHEBI:58349"/>
    </reaction>
    <physiologicalReaction direction="right-to-left" evidence="10">
        <dbReference type="Rhea" id="RHEA:50818"/>
    </physiologicalReaction>
</comment>
<dbReference type="PROSITE" id="PS50244">
    <property type="entry name" value="S5A_REDUCTASE"/>
    <property type="match status" value="1"/>
</dbReference>
<evidence type="ECO:0000256" key="12">
    <source>
        <dbReference type="ARBA" id="ARBA00049397"/>
    </source>
</evidence>
<dbReference type="EMBL" id="WNTK01000433">
    <property type="protein sequence ID" value="KAG9469766.1"/>
    <property type="molecule type" value="Genomic_DNA"/>
</dbReference>
<proteinExistence type="inferred from homology"/>
<reference evidence="16" key="1">
    <citation type="thesis" date="2020" institute="ProQuest LLC" country="789 East Eisenhower Parkway, Ann Arbor, MI, USA">
        <title>Comparative Genomics and Chromosome Evolution.</title>
        <authorList>
            <person name="Mudd A.B."/>
        </authorList>
    </citation>
    <scope>NUCLEOTIDE SEQUENCE</scope>
    <source>
        <strain evidence="16">HN-11 Male</strain>
        <tissue evidence="16">Kidney and liver</tissue>
    </source>
</reference>
<feature type="domain" description="3-oxo-5-alpha-steroid 4-dehydrogenase C-terminal" evidence="15">
    <location>
        <begin position="132"/>
        <end position="250"/>
    </location>
</feature>
<comment type="function">
    <text evidence="7">Plays a key role in early steps of protein N-linked glycosylation by being involved in the conversion of polyprenol into dolichol. Acts as a polyprenal reductase that mediates the reduction of polyprenal into dolichal in a NADP-dependent mechanism. Dolichols are required for the synthesis of dolichol-linked monosaccharides and the oligosaccharide precursor used for N-glycosylation. Also able to convert testosterone (T) into 5-alpha-dihydrotestosterone (DHT).</text>
</comment>
<comment type="pathway">
    <text evidence="14">Protein modification; protein glycosylation.</text>
</comment>
<evidence type="ECO:0000256" key="13">
    <source>
        <dbReference type="ARBA" id="ARBA00049427"/>
    </source>
</evidence>
<feature type="transmembrane region" description="Helical" evidence="14">
    <location>
        <begin position="73"/>
        <end position="93"/>
    </location>
</feature>
<evidence type="ECO:0000313" key="16">
    <source>
        <dbReference type="EMBL" id="KAG9469766.1"/>
    </source>
</evidence>
<dbReference type="OrthoDB" id="541710at2759"/>
<evidence type="ECO:0000256" key="3">
    <source>
        <dbReference type="ARBA" id="ARBA00012522"/>
    </source>
</evidence>
<dbReference type="PANTHER" id="PTHR14624:SF0">
    <property type="entry name" value="POLYPRENOL REDUCTASE"/>
    <property type="match status" value="1"/>
</dbReference>
<dbReference type="GO" id="GO:0160198">
    <property type="term" value="F:polyprenal reductase activity"/>
    <property type="evidence" value="ECO:0007669"/>
    <property type="project" value="UniProtKB-EC"/>
</dbReference>
<evidence type="ECO:0000256" key="11">
    <source>
        <dbReference type="ARBA" id="ARBA00048765"/>
    </source>
</evidence>
<feature type="transmembrane region" description="Helical" evidence="14">
    <location>
        <begin position="192"/>
        <end position="218"/>
    </location>
</feature>
<organism evidence="16 17">
    <name type="scientific">Eleutherodactylus coqui</name>
    <name type="common">Puerto Rican coqui</name>
    <dbReference type="NCBI Taxonomy" id="57060"/>
    <lineage>
        <taxon>Eukaryota</taxon>
        <taxon>Metazoa</taxon>
        <taxon>Chordata</taxon>
        <taxon>Craniata</taxon>
        <taxon>Vertebrata</taxon>
        <taxon>Euteleostomi</taxon>
        <taxon>Amphibia</taxon>
        <taxon>Batrachia</taxon>
        <taxon>Anura</taxon>
        <taxon>Neobatrachia</taxon>
        <taxon>Hyloidea</taxon>
        <taxon>Eleutherodactylidae</taxon>
        <taxon>Eleutherodactylinae</taxon>
        <taxon>Eleutherodactylus</taxon>
        <taxon>Eleutherodactylus</taxon>
    </lineage>
</organism>
<evidence type="ECO:0000256" key="8">
    <source>
        <dbReference type="ARBA" id="ARBA00046320"/>
    </source>
</evidence>
<dbReference type="Pfam" id="PF02544">
    <property type="entry name" value="Steroid_dh"/>
    <property type="match status" value="1"/>
</dbReference>
<dbReference type="GO" id="GO:0016095">
    <property type="term" value="P:polyprenol catabolic process"/>
    <property type="evidence" value="ECO:0007669"/>
    <property type="project" value="UniProtKB-UniRule"/>
</dbReference>
<dbReference type="GO" id="GO:0006488">
    <property type="term" value="P:dolichol-linked oligosaccharide biosynthetic process"/>
    <property type="evidence" value="ECO:0007669"/>
    <property type="project" value="UniProtKB-UniRule"/>
</dbReference>
<dbReference type="EC" id="1.3.1.22" evidence="2 14"/>
<evidence type="ECO:0000256" key="1">
    <source>
        <dbReference type="ARBA" id="ARBA00004127"/>
    </source>
</evidence>
<dbReference type="InterPro" id="IPR001104">
    <property type="entry name" value="3-oxo-5_a-steroid_4-DH_C"/>
</dbReference>
<comment type="caution">
    <text evidence="16">The sequence shown here is derived from an EMBL/GenBank/DDBJ whole genome shotgun (WGS) entry which is preliminary data.</text>
</comment>
<dbReference type="UniPathway" id="UPA00378"/>
<evidence type="ECO:0000256" key="5">
    <source>
        <dbReference type="ARBA" id="ARBA00022989"/>
    </source>
</evidence>
<keyword evidence="5 14" id="KW-1133">Transmembrane helix</keyword>
<gene>
    <name evidence="16" type="ORF">GDO78_019719</name>
</gene>
<dbReference type="GO" id="GO:0047751">
    <property type="term" value="F:3-oxo-5-alpha-steroid 4-dehydrogenase (NADP+) activity"/>
    <property type="evidence" value="ECO:0007669"/>
    <property type="project" value="UniProtKB-UniRule"/>
</dbReference>
<accession>A0A8J6EIU7</accession>
<keyword evidence="6 14" id="KW-0472">Membrane</keyword>